<keyword evidence="2" id="KW-1185">Reference proteome</keyword>
<dbReference type="OrthoDB" id="244107at2759"/>
<reference evidence="1 2" key="1">
    <citation type="submission" date="2020-06" db="EMBL/GenBank/DDBJ databases">
        <title>Transcriptomic and genomic resources for Thalictrum thalictroides and T. hernandezii: Facilitating candidate gene discovery in an emerging model plant lineage.</title>
        <authorList>
            <person name="Arias T."/>
            <person name="Riano-Pachon D.M."/>
            <person name="Di Stilio V.S."/>
        </authorList>
    </citation>
    <scope>NUCLEOTIDE SEQUENCE [LARGE SCALE GENOMIC DNA]</scope>
    <source>
        <strain evidence="2">cv. WT478/WT964</strain>
        <tissue evidence="1">Leaves</tissue>
    </source>
</reference>
<proteinExistence type="predicted"/>
<sequence length="121" mass="13957">MFGQETAQRPEVRIVTWENDELAMDVLPVHGFEHYKAKYYTLAHAPFSEPSLAQAPLSLRYIYFDGSFYRLSVAGYPLKFSVNQKSVQTFQLPKIVEREIPIGCLGVSQNRLHYAWDDQIS</sequence>
<protein>
    <submittedName>
        <fullName evidence="1">Vacuolar protein sorting-associated protein 41-like protein</fullName>
    </submittedName>
</protein>
<organism evidence="1 2">
    <name type="scientific">Thalictrum thalictroides</name>
    <name type="common">Rue-anemone</name>
    <name type="synonym">Anemone thalictroides</name>
    <dbReference type="NCBI Taxonomy" id="46969"/>
    <lineage>
        <taxon>Eukaryota</taxon>
        <taxon>Viridiplantae</taxon>
        <taxon>Streptophyta</taxon>
        <taxon>Embryophyta</taxon>
        <taxon>Tracheophyta</taxon>
        <taxon>Spermatophyta</taxon>
        <taxon>Magnoliopsida</taxon>
        <taxon>Ranunculales</taxon>
        <taxon>Ranunculaceae</taxon>
        <taxon>Thalictroideae</taxon>
        <taxon>Thalictrum</taxon>
    </lineage>
</organism>
<name>A0A7J6VT15_THATH</name>
<dbReference type="Proteomes" id="UP000554482">
    <property type="component" value="Unassembled WGS sequence"/>
</dbReference>
<comment type="caution">
    <text evidence="1">The sequence shown here is derived from an EMBL/GenBank/DDBJ whole genome shotgun (WGS) entry which is preliminary data.</text>
</comment>
<evidence type="ECO:0000313" key="2">
    <source>
        <dbReference type="Proteomes" id="UP000554482"/>
    </source>
</evidence>
<dbReference type="AlphaFoldDB" id="A0A7J6VT15"/>
<accession>A0A7J6VT15</accession>
<gene>
    <name evidence="1" type="ORF">FRX31_022380</name>
</gene>
<evidence type="ECO:0000313" key="1">
    <source>
        <dbReference type="EMBL" id="KAF5188033.1"/>
    </source>
</evidence>
<dbReference type="EMBL" id="JABWDY010027274">
    <property type="protein sequence ID" value="KAF5188033.1"/>
    <property type="molecule type" value="Genomic_DNA"/>
</dbReference>